<proteinExistence type="predicted"/>
<dbReference type="SUPFAM" id="SSF56801">
    <property type="entry name" value="Acetyl-CoA synthetase-like"/>
    <property type="match status" value="1"/>
</dbReference>
<name>A0A382EFT2_9ZZZZ</name>
<dbReference type="PANTHER" id="PTHR24096:SF420">
    <property type="entry name" value="LONG-CHAIN-FATTY-ACID--COA LIGASE-RELATED"/>
    <property type="match status" value="1"/>
</dbReference>
<dbReference type="InterPro" id="IPR020845">
    <property type="entry name" value="AMP-binding_CS"/>
</dbReference>
<protein>
    <recommendedName>
        <fullName evidence="1">AMP-dependent synthetase/ligase domain-containing protein</fullName>
    </recommendedName>
</protein>
<feature type="non-terminal residue" evidence="2">
    <location>
        <position position="387"/>
    </location>
</feature>
<dbReference type="PROSITE" id="PS00455">
    <property type="entry name" value="AMP_BINDING"/>
    <property type="match status" value="1"/>
</dbReference>
<organism evidence="2">
    <name type="scientific">marine metagenome</name>
    <dbReference type="NCBI Taxonomy" id="408172"/>
    <lineage>
        <taxon>unclassified sequences</taxon>
        <taxon>metagenomes</taxon>
        <taxon>ecological metagenomes</taxon>
    </lineage>
</organism>
<dbReference type="EMBL" id="UINC01044000">
    <property type="protein sequence ID" value="SVB48833.1"/>
    <property type="molecule type" value="Genomic_DNA"/>
</dbReference>
<dbReference type="Gene3D" id="3.40.50.12780">
    <property type="entry name" value="N-terminal domain of ligase-like"/>
    <property type="match status" value="1"/>
</dbReference>
<dbReference type="GO" id="GO:0016405">
    <property type="term" value="F:CoA-ligase activity"/>
    <property type="evidence" value="ECO:0007669"/>
    <property type="project" value="TreeGrafter"/>
</dbReference>
<dbReference type="Pfam" id="PF00501">
    <property type="entry name" value="AMP-binding"/>
    <property type="match status" value="1"/>
</dbReference>
<evidence type="ECO:0000313" key="2">
    <source>
        <dbReference type="EMBL" id="SVB48833.1"/>
    </source>
</evidence>
<feature type="domain" description="AMP-dependent synthetase/ligase" evidence="1">
    <location>
        <begin position="39"/>
        <end position="387"/>
    </location>
</feature>
<dbReference type="PANTHER" id="PTHR24096">
    <property type="entry name" value="LONG-CHAIN-FATTY-ACID--COA LIGASE"/>
    <property type="match status" value="1"/>
</dbReference>
<dbReference type="AlphaFoldDB" id="A0A382EFT2"/>
<sequence length="387" mass="42311">MPLNYLEPKVAVDERHDGSIILSSPHQLEEGETQLSHYLRHWAQTKPERTFLAERDGEGWRKLSFSIARCHADSISQALLDMGLGPQRPLMILSANSVRQGVLTFGAMQVGIPVAPVSPAYSLISQDYGKLRHIFNLVKPSAIYAEDTAPLENAFASLDLTGVDLFDAEGFDKLTGVQPTEAVEVAFAKVGPDSVAKYLFTSGSTGMPKGVINTQGMLCANMQQLRQIWPFLLENRPILLDWLPWNHTFGGNIVINNALTNGGTLYIDGGKPAPGLINQTVENIRLASPNLYYNVPAGFAALLPFLEEDAQLRECFFRHLQLIFYAGAALPQDLWERLATVSKQAVGRAVPMVSAWGSTETAPMATAVHWHIDRAGVIGLPVPGTDI</sequence>
<reference evidence="2" key="1">
    <citation type="submission" date="2018-05" db="EMBL/GenBank/DDBJ databases">
        <authorList>
            <person name="Lanie J.A."/>
            <person name="Ng W.-L."/>
            <person name="Kazmierczak K.M."/>
            <person name="Andrzejewski T.M."/>
            <person name="Davidsen T.M."/>
            <person name="Wayne K.J."/>
            <person name="Tettelin H."/>
            <person name="Glass J.I."/>
            <person name="Rusch D."/>
            <person name="Podicherti R."/>
            <person name="Tsui H.-C.T."/>
            <person name="Winkler M.E."/>
        </authorList>
    </citation>
    <scope>NUCLEOTIDE SEQUENCE</scope>
</reference>
<accession>A0A382EFT2</accession>
<dbReference type="InterPro" id="IPR042099">
    <property type="entry name" value="ANL_N_sf"/>
</dbReference>
<dbReference type="InterPro" id="IPR000873">
    <property type="entry name" value="AMP-dep_synth/lig_dom"/>
</dbReference>
<evidence type="ECO:0000259" key="1">
    <source>
        <dbReference type="Pfam" id="PF00501"/>
    </source>
</evidence>
<gene>
    <name evidence="2" type="ORF">METZ01_LOCUS201687</name>
</gene>